<dbReference type="PANTHER" id="PTHR42879">
    <property type="entry name" value="3-OXOACYL-(ACYL-CARRIER-PROTEIN) REDUCTASE"/>
    <property type="match status" value="1"/>
</dbReference>
<feature type="domain" description="Ketoreductase" evidence="3">
    <location>
        <begin position="7"/>
        <end position="188"/>
    </location>
</feature>
<dbReference type="SMART" id="SM00822">
    <property type="entry name" value="PKS_KR"/>
    <property type="match status" value="1"/>
</dbReference>
<comment type="similarity">
    <text evidence="1">Belongs to the short-chain dehydrogenases/reductases (SDR) family.</text>
</comment>
<dbReference type="GO" id="GO:0016491">
    <property type="term" value="F:oxidoreductase activity"/>
    <property type="evidence" value="ECO:0007669"/>
    <property type="project" value="UniProtKB-KW"/>
</dbReference>
<dbReference type="Gene3D" id="3.40.50.720">
    <property type="entry name" value="NAD(P)-binding Rossmann-like Domain"/>
    <property type="match status" value="1"/>
</dbReference>
<keyword evidence="5" id="KW-1185">Reference proteome</keyword>
<evidence type="ECO:0000313" key="5">
    <source>
        <dbReference type="Proteomes" id="UP000077134"/>
    </source>
</evidence>
<dbReference type="STRING" id="1763538.LPB68_00690"/>
<dbReference type="InterPro" id="IPR050259">
    <property type="entry name" value="SDR"/>
</dbReference>
<dbReference type="Pfam" id="PF13561">
    <property type="entry name" value="adh_short_C2"/>
    <property type="match status" value="1"/>
</dbReference>
<dbReference type="AlphaFoldDB" id="A0A167FB09"/>
<dbReference type="KEGG" id="pcx:LPB68_00690"/>
<evidence type="ECO:0000313" key="4">
    <source>
        <dbReference type="EMBL" id="OAB76368.1"/>
    </source>
</evidence>
<accession>A0A167FB09</accession>
<dbReference type="InterPro" id="IPR020904">
    <property type="entry name" value="Sc_DH/Rdtase_CS"/>
</dbReference>
<comment type="caution">
    <text evidence="4">The sequence shown here is derived from an EMBL/GenBank/DDBJ whole genome shotgun (WGS) entry which is preliminary data.</text>
</comment>
<dbReference type="SUPFAM" id="SSF51735">
    <property type="entry name" value="NAD(P)-binding Rossmann-fold domains"/>
    <property type="match status" value="1"/>
</dbReference>
<dbReference type="InterPro" id="IPR057326">
    <property type="entry name" value="KR_dom"/>
</dbReference>
<dbReference type="PRINTS" id="PR00081">
    <property type="entry name" value="GDHRDH"/>
</dbReference>
<dbReference type="PRINTS" id="PR00080">
    <property type="entry name" value="SDRFAMILY"/>
</dbReference>
<evidence type="ECO:0000256" key="2">
    <source>
        <dbReference type="ARBA" id="ARBA00023002"/>
    </source>
</evidence>
<reference evidence="4 5" key="1">
    <citation type="submission" date="2016-02" db="EMBL/GenBank/DDBJ databases">
        <title>Paenibacillus sp. LPB0068, isolated from Crassostrea gigas.</title>
        <authorList>
            <person name="Shin S.-K."/>
            <person name="Yi H."/>
        </authorList>
    </citation>
    <scope>NUCLEOTIDE SEQUENCE [LARGE SCALE GENOMIC DNA]</scope>
    <source>
        <strain evidence="4 5">LPB0068</strain>
    </source>
</reference>
<dbReference type="PROSITE" id="PS00061">
    <property type="entry name" value="ADH_SHORT"/>
    <property type="match status" value="1"/>
</dbReference>
<dbReference type="PANTHER" id="PTHR42879:SF2">
    <property type="entry name" value="3-OXOACYL-[ACYL-CARRIER-PROTEIN] REDUCTASE FABG"/>
    <property type="match status" value="1"/>
</dbReference>
<dbReference type="GO" id="GO:0032787">
    <property type="term" value="P:monocarboxylic acid metabolic process"/>
    <property type="evidence" value="ECO:0007669"/>
    <property type="project" value="UniProtKB-ARBA"/>
</dbReference>
<name>A0A167FB09_9BACL</name>
<dbReference type="Proteomes" id="UP000077134">
    <property type="component" value="Unassembled WGS sequence"/>
</dbReference>
<protein>
    <recommendedName>
        <fullName evidence="3">Ketoreductase domain-containing protein</fullName>
    </recommendedName>
</protein>
<organism evidence="4 5">
    <name type="scientific">Paenibacillus crassostreae</name>
    <dbReference type="NCBI Taxonomy" id="1763538"/>
    <lineage>
        <taxon>Bacteria</taxon>
        <taxon>Bacillati</taxon>
        <taxon>Bacillota</taxon>
        <taxon>Bacilli</taxon>
        <taxon>Bacillales</taxon>
        <taxon>Paenibacillaceae</taxon>
        <taxon>Paenibacillus</taxon>
    </lineage>
</organism>
<keyword evidence="2" id="KW-0560">Oxidoreductase</keyword>
<dbReference type="InterPro" id="IPR036291">
    <property type="entry name" value="NAD(P)-bd_dom_sf"/>
</dbReference>
<proteinExistence type="inferred from homology"/>
<gene>
    <name evidence="4" type="ORF">PNBC_02845</name>
</gene>
<dbReference type="NCBIfam" id="NF009466">
    <property type="entry name" value="PRK12826.1-2"/>
    <property type="match status" value="1"/>
</dbReference>
<dbReference type="EMBL" id="LSFN01000005">
    <property type="protein sequence ID" value="OAB76368.1"/>
    <property type="molecule type" value="Genomic_DNA"/>
</dbReference>
<dbReference type="FunFam" id="3.40.50.720:FF:000173">
    <property type="entry name" value="3-oxoacyl-[acyl-carrier protein] reductase"/>
    <property type="match status" value="1"/>
</dbReference>
<dbReference type="OrthoDB" id="9803333at2"/>
<evidence type="ECO:0000259" key="3">
    <source>
        <dbReference type="SMART" id="SM00822"/>
    </source>
</evidence>
<sequence length="244" mass="26757">MEMLRGKNILVTGGTRGIGKNIVECLSAAGAYVSFTYTQSEHEARKMEQTLENVKSYRLALNAEHVDQQLEEIAKEHRTLHGLVNNAGITNDGLMLLQSEANWMKVIDINLIGSYKVTKAFIPALLKQKEKASIVFMSSVAGCVGVAGQTNYSVAKSGLIAMAKSLSKELAPKRIRVNSVSPGYIESDMTDKLHPTLRETYKKNIPLQRFGQPEEVANVVQFLLSEQASYITGQNIIIDGGLIS</sequence>
<dbReference type="RefSeq" id="WP_068655026.1">
    <property type="nucleotide sequence ID" value="NZ_CP017770.1"/>
</dbReference>
<evidence type="ECO:0000256" key="1">
    <source>
        <dbReference type="ARBA" id="ARBA00006484"/>
    </source>
</evidence>
<dbReference type="InterPro" id="IPR002347">
    <property type="entry name" value="SDR_fam"/>
</dbReference>